<evidence type="ECO:0000313" key="2">
    <source>
        <dbReference type="WBParaSite" id="SVE_1076300.1"/>
    </source>
</evidence>
<accession>A0A0K0FNR2</accession>
<dbReference type="Proteomes" id="UP000035680">
    <property type="component" value="Unassembled WGS sequence"/>
</dbReference>
<reference evidence="1" key="1">
    <citation type="submission" date="2014-07" db="EMBL/GenBank/DDBJ databases">
        <authorList>
            <person name="Martin A.A"/>
            <person name="De Silva N."/>
        </authorList>
    </citation>
    <scope>NUCLEOTIDE SEQUENCE</scope>
</reference>
<reference evidence="2" key="2">
    <citation type="submission" date="2015-08" db="UniProtKB">
        <authorList>
            <consortium name="WormBaseParasite"/>
        </authorList>
    </citation>
    <scope>IDENTIFICATION</scope>
</reference>
<sequence length="104" mass="12024">MRAPNMENLPLEADTLKSLKKVHQKSPICKCKVSSKKATVNLSFNNNHRRNSNMTSCTPNNEYQTNVYHTNSNNSTLEYKLPRIPSSKSRNQHLFVKNMQNFLQ</sequence>
<keyword evidence="1" id="KW-1185">Reference proteome</keyword>
<dbReference type="AlphaFoldDB" id="A0A0K0FNR2"/>
<evidence type="ECO:0000313" key="1">
    <source>
        <dbReference type="Proteomes" id="UP000035680"/>
    </source>
</evidence>
<organism evidence="1 2">
    <name type="scientific">Strongyloides venezuelensis</name>
    <name type="common">Threadworm</name>
    <dbReference type="NCBI Taxonomy" id="75913"/>
    <lineage>
        <taxon>Eukaryota</taxon>
        <taxon>Metazoa</taxon>
        <taxon>Ecdysozoa</taxon>
        <taxon>Nematoda</taxon>
        <taxon>Chromadorea</taxon>
        <taxon>Rhabditida</taxon>
        <taxon>Tylenchina</taxon>
        <taxon>Panagrolaimomorpha</taxon>
        <taxon>Strongyloidoidea</taxon>
        <taxon>Strongyloididae</taxon>
        <taxon>Strongyloides</taxon>
    </lineage>
</organism>
<proteinExistence type="predicted"/>
<name>A0A0K0FNR2_STRVS</name>
<protein>
    <submittedName>
        <fullName evidence="2">Uncharacterized protein</fullName>
    </submittedName>
</protein>
<dbReference type="WBParaSite" id="SVE_1076300.1">
    <property type="protein sequence ID" value="SVE_1076300.1"/>
    <property type="gene ID" value="SVE_1076300"/>
</dbReference>